<protein>
    <submittedName>
        <fullName evidence="2">Uncharacterized protein</fullName>
    </submittedName>
</protein>
<evidence type="ECO:0000256" key="1">
    <source>
        <dbReference type="SAM" id="MobiDB-lite"/>
    </source>
</evidence>
<gene>
    <name evidence="2" type="ORF">TDUB1175_LOCUS10527</name>
</gene>
<dbReference type="AlphaFoldDB" id="A0A7R9W1I6"/>
<proteinExistence type="predicted"/>
<name>A0A7R9W1I6_9STRA</name>
<organism evidence="2">
    <name type="scientific">Pseudictyota dubia</name>
    <dbReference type="NCBI Taxonomy" id="2749911"/>
    <lineage>
        <taxon>Eukaryota</taxon>
        <taxon>Sar</taxon>
        <taxon>Stramenopiles</taxon>
        <taxon>Ochrophyta</taxon>
        <taxon>Bacillariophyta</taxon>
        <taxon>Mediophyceae</taxon>
        <taxon>Biddulphiophycidae</taxon>
        <taxon>Eupodiscales</taxon>
        <taxon>Odontellaceae</taxon>
        <taxon>Pseudictyota</taxon>
    </lineage>
</organism>
<feature type="region of interest" description="Disordered" evidence="1">
    <location>
        <begin position="1"/>
        <end position="24"/>
    </location>
</feature>
<accession>A0A7R9W1I6</accession>
<reference evidence="2" key="1">
    <citation type="submission" date="2021-01" db="EMBL/GenBank/DDBJ databases">
        <authorList>
            <person name="Corre E."/>
            <person name="Pelletier E."/>
            <person name="Niang G."/>
            <person name="Scheremetjew M."/>
            <person name="Finn R."/>
            <person name="Kale V."/>
            <person name="Holt S."/>
            <person name="Cochrane G."/>
            <person name="Meng A."/>
            <person name="Brown T."/>
            <person name="Cohen L."/>
        </authorList>
    </citation>
    <scope>NUCLEOTIDE SEQUENCE</scope>
    <source>
        <strain evidence="2">CCMP147</strain>
    </source>
</reference>
<dbReference type="EMBL" id="HBED01021072">
    <property type="protein sequence ID" value="CAD8311738.1"/>
    <property type="molecule type" value="Transcribed_RNA"/>
</dbReference>
<sequence>MQVRPPKHKKNKRNNACRSQEESGRDSLAYLTALGSQNRLLAPLRKPEKVRPFSPSPFALGESGCCPHCCVDAAAVGTNVVHRVDPRRLCSGRGAGVSPS</sequence>
<evidence type="ECO:0000313" key="2">
    <source>
        <dbReference type="EMBL" id="CAD8311738.1"/>
    </source>
</evidence>
<feature type="compositionally biased region" description="Basic residues" evidence="1">
    <location>
        <begin position="1"/>
        <end position="15"/>
    </location>
</feature>